<dbReference type="EMBL" id="AGZE01000038">
    <property type="protein sequence ID" value="EKB53610.1"/>
    <property type="molecule type" value="Genomic_DNA"/>
</dbReference>
<sequence length="550" mass="64284">MLVEIQCDAFKHKEPIKFKDGLNVVLGANDGANSIGKSTLLMVIDFVFGGSDYTDKSLDTIKNVGEHQINFAFQFEGTMYYFSRDTSSPTEVSICDNNYSKIKIINLNDYTNLLKEKYKINSSYISFRETVSNFIRVYHRDNYDETAPLRSFKQDTQNKGLKRLFKLLNEYEEIDLADKRYQEYKEKKETFNKSLKYNYIYATPNKTEYKKNEIEINNLRKQKENLVLDLGETFAGLDEYQRNKLAELREQQRLFSNKILTYQLQLNSMKYDQKFSSSKLKSDLLELEKFFPNLNVAEIVEIEQFHDDLNSILKKQVADNTKKIDRELKKYNELYFEVDRQIEEIKDSEKIPQDKLQNYTEVDRKIIKLEKANEAYDNKELIAEETKKRKEHLDHTVDLAINSIESTLNQTMHEINEKVTNGQKMAPLININSITSYHFEIPNDTGTGTNFRGLVVFDLAILTLSFLPLLVHDSLIFKQVEDNAIENILKIYSTFDKQIFISFDKQSAYSDEVKSLLYDNHVIELGPNGNELFGKSWSSVENNQLDEKKE</sequence>
<dbReference type="Gene3D" id="3.40.50.300">
    <property type="entry name" value="P-loop containing nucleotide triphosphate hydrolases"/>
    <property type="match status" value="1"/>
</dbReference>
<dbReference type="STRING" id="883112.HMPREF9707_01635"/>
<evidence type="ECO:0000259" key="2">
    <source>
        <dbReference type="Pfam" id="PF10088"/>
    </source>
</evidence>
<proteinExistence type="predicted"/>
<organism evidence="3 4">
    <name type="scientific">Falseniella ignava CCUG 37419</name>
    <dbReference type="NCBI Taxonomy" id="883112"/>
    <lineage>
        <taxon>Bacteria</taxon>
        <taxon>Bacillati</taxon>
        <taxon>Bacillota</taxon>
        <taxon>Bacilli</taxon>
        <taxon>Lactobacillales</taxon>
        <taxon>Aerococcaceae</taxon>
        <taxon>Falseniella</taxon>
    </lineage>
</organism>
<feature type="domain" description="DUF2326" evidence="2">
    <location>
        <begin position="427"/>
        <end position="534"/>
    </location>
</feature>
<dbReference type="Pfam" id="PF10088">
    <property type="entry name" value="DUF2326"/>
    <property type="match status" value="1"/>
</dbReference>
<evidence type="ECO:0000256" key="1">
    <source>
        <dbReference type="SAM" id="Coils"/>
    </source>
</evidence>
<comment type="caution">
    <text evidence="3">The sequence shown here is derived from an EMBL/GenBank/DDBJ whole genome shotgun (WGS) entry which is preliminary data.</text>
</comment>
<keyword evidence="1" id="KW-0175">Coiled coil</keyword>
<dbReference type="RefSeq" id="WP_006702268.1">
    <property type="nucleotide sequence ID" value="NZ_JH932302.1"/>
</dbReference>
<dbReference type="InterPro" id="IPR027417">
    <property type="entry name" value="P-loop_NTPase"/>
</dbReference>
<dbReference type="PATRIC" id="fig|883112.3.peg.1632"/>
<feature type="coiled-coil region" evidence="1">
    <location>
        <begin position="359"/>
        <end position="389"/>
    </location>
</feature>
<gene>
    <name evidence="3" type="ORF">HMPREF9707_01635</name>
</gene>
<reference evidence="3 4" key="1">
    <citation type="submission" date="2012-07" db="EMBL/GenBank/DDBJ databases">
        <title>The Genome Sequence of Facklamia ignava CCUG 37419.</title>
        <authorList>
            <consortium name="The Broad Institute Genome Sequencing Platform"/>
            <person name="Earl A."/>
            <person name="Ward D."/>
            <person name="Feldgarden M."/>
            <person name="Gevers D."/>
            <person name="Huys G."/>
            <person name="Walker B."/>
            <person name="Young S.K."/>
            <person name="Zeng Q."/>
            <person name="Gargeya S."/>
            <person name="Fitzgerald M."/>
            <person name="Haas B."/>
            <person name="Abouelleil A."/>
            <person name="Alvarado L."/>
            <person name="Arachchi H.M."/>
            <person name="Berlin A.M."/>
            <person name="Chapman S.B."/>
            <person name="Goldberg J."/>
            <person name="Griggs A."/>
            <person name="Gujja S."/>
            <person name="Hansen M."/>
            <person name="Howarth C."/>
            <person name="Imamovic A."/>
            <person name="Larimer J."/>
            <person name="McCowen C."/>
            <person name="Montmayeur A."/>
            <person name="Murphy C."/>
            <person name="Neiman D."/>
            <person name="Pearson M."/>
            <person name="Priest M."/>
            <person name="Roberts A."/>
            <person name="Saif S."/>
            <person name="Shea T."/>
            <person name="Sisk P."/>
            <person name="Sykes S."/>
            <person name="Wortman J."/>
            <person name="Nusbaum C."/>
            <person name="Birren B."/>
        </authorList>
    </citation>
    <scope>NUCLEOTIDE SEQUENCE [LARGE SCALE GENOMIC DNA]</scope>
    <source>
        <strain evidence="3 4">CCUG 37419</strain>
    </source>
</reference>
<dbReference type="eggNOG" id="COG5293">
    <property type="taxonomic scope" value="Bacteria"/>
</dbReference>
<name>K1LAT0_9LACT</name>
<evidence type="ECO:0000313" key="4">
    <source>
        <dbReference type="Proteomes" id="UP000005147"/>
    </source>
</evidence>
<dbReference type="HOGENOM" id="CLU_036792_0_0_9"/>
<keyword evidence="4" id="KW-1185">Reference proteome</keyword>
<dbReference type="AlphaFoldDB" id="K1LAT0"/>
<dbReference type="InterPro" id="IPR018760">
    <property type="entry name" value="DUF2326"/>
</dbReference>
<protein>
    <recommendedName>
        <fullName evidence="2">DUF2326 domain-containing protein</fullName>
    </recommendedName>
</protein>
<evidence type="ECO:0000313" key="3">
    <source>
        <dbReference type="EMBL" id="EKB53610.1"/>
    </source>
</evidence>
<feature type="coiled-coil region" evidence="1">
    <location>
        <begin position="167"/>
        <end position="229"/>
    </location>
</feature>
<accession>K1LAT0</accession>
<dbReference type="Proteomes" id="UP000005147">
    <property type="component" value="Unassembled WGS sequence"/>
</dbReference>